<dbReference type="CDD" id="cd22933">
    <property type="entry name" value="HFD_HFI1"/>
    <property type="match status" value="1"/>
</dbReference>
<evidence type="ECO:0008006" key="4">
    <source>
        <dbReference type="Google" id="ProtNLM"/>
    </source>
</evidence>
<accession>A0AAV9DGI2</accession>
<dbReference type="GO" id="GO:0000124">
    <property type="term" value="C:SAGA complex"/>
    <property type="evidence" value="ECO:0007669"/>
    <property type="project" value="TreeGrafter"/>
</dbReference>
<evidence type="ECO:0000313" key="2">
    <source>
        <dbReference type="EMBL" id="KAK1299568.1"/>
    </source>
</evidence>
<dbReference type="Proteomes" id="UP001180020">
    <property type="component" value="Unassembled WGS sequence"/>
</dbReference>
<dbReference type="AlphaFoldDB" id="A0AAV9DGI2"/>
<evidence type="ECO:0000256" key="1">
    <source>
        <dbReference type="SAM" id="MobiDB-lite"/>
    </source>
</evidence>
<proteinExistence type="predicted"/>
<feature type="compositionally biased region" description="Basic residues" evidence="1">
    <location>
        <begin position="106"/>
        <end position="117"/>
    </location>
</feature>
<dbReference type="Pfam" id="PF12767">
    <property type="entry name" value="SAGA-Tad1"/>
    <property type="match status" value="1"/>
</dbReference>
<dbReference type="InterPro" id="IPR024738">
    <property type="entry name" value="Hfi1/Tada1"/>
</dbReference>
<name>A0AAV9DGI2_ACOCL</name>
<reference evidence="2" key="2">
    <citation type="submission" date="2023-06" db="EMBL/GenBank/DDBJ databases">
        <authorList>
            <person name="Ma L."/>
            <person name="Liu K.-W."/>
            <person name="Li Z."/>
            <person name="Hsiao Y.-Y."/>
            <person name="Qi Y."/>
            <person name="Fu T."/>
            <person name="Tang G."/>
            <person name="Zhang D."/>
            <person name="Sun W.-H."/>
            <person name="Liu D.-K."/>
            <person name="Li Y."/>
            <person name="Chen G.-Z."/>
            <person name="Liu X.-D."/>
            <person name="Liao X.-Y."/>
            <person name="Jiang Y.-T."/>
            <person name="Yu X."/>
            <person name="Hao Y."/>
            <person name="Huang J."/>
            <person name="Zhao X.-W."/>
            <person name="Ke S."/>
            <person name="Chen Y.-Y."/>
            <person name="Wu W.-L."/>
            <person name="Hsu J.-L."/>
            <person name="Lin Y.-F."/>
            <person name="Huang M.-D."/>
            <person name="Li C.-Y."/>
            <person name="Huang L."/>
            <person name="Wang Z.-W."/>
            <person name="Zhao X."/>
            <person name="Zhong W.-Y."/>
            <person name="Peng D.-H."/>
            <person name="Ahmad S."/>
            <person name="Lan S."/>
            <person name="Zhang J.-S."/>
            <person name="Tsai W.-C."/>
            <person name="Van De Peer Y."/>
            <person name="Liu Z.-J."/>
        </authorList>
    </citation>
    <scope>NUCLEOTIDE SEQUENCE</scope>
    <source>
        <strain evidence="2">CP</strain>
        <tissue evidence="2">Leaves</tissue>
    </source>
</reference>
<sequence length="315" mass="35676">MLSSSRSSRIDTLELKLHIIKKLGREKAEKYFTYLTRFLSFRINKREFDKLCFSTIGRENIVLHNSFVRSILTNASVAQTPPSREPSKQSRILNGQWRDVIPPSPRRCRSASARKYRDRPSPLGPDSQLTKSCVIQRPNETELVSVGSKAFIGSVEDGEEVEQEAWSPTIQSTSPLRPPFGIVMGSNASKKMIRKSAPLVQETCLNSSILPDAKMLKERLERRLEAEGVGVSTDYVNVLCGGLDVFLKRLIRPCMEVARGHQHDLQRREFGQSPRRGFLASLLDFQVAMQLNPQLLGEDWPTHLEKISSRAWEGQ</sequence>
<evidence type="ECO:0000313" key="3">
    <source>
        <dbReference type="Proteomes" id="UP001180020"/>
    </source>
</evidence>
<keyword evidence="3" id="KW-1185">Reference proteome</keyword>
<dbReference type="GO" id="GO:0003713">
    <property type="term" value="F:transcription coactivator activity"/>
    <property type="evidence" value="ECO:0007669"/>
    <property type="project" value="TreeGrafter"/>
</dbReference>
<dbReference type="EMBL" id="JAUJYO010000013">
    <property type="protein sequence ID" value="KAK1299568.1"/>
    <property type="molecule type" value="Genomic_DNA"/>
</dbReference>
<protein>
    <recommendedName>
        <fullName evidence="4">Transcriptional regulator of RNA polII, SAGA, subunit</fullName>
    </recommendedName>
</protein>
<dbReference type="GO" id="GO:0006357">
    <property type="term" value="P:regulation of transcription by RNA polymerase II"/>
    <property type="evidence" value="ECO:0007669"/>
    <property type="project" value="TreeGrafter"/>
</dbReference>
<reference evidence="2" key="1">
    <citation type="journal article" date="2023" name="Nat. Commun.">
        <title>Diploid and tetraploid genomes of Acorus and the evolution of monocots.</title>
        <authorList>
            <person name="Ma L."/>
            <person name="Liu K.W."/>
            <person name="Li Z."/>
            <person name="Hsiao Y.Y."/>
            <person name="Qi Y."/>
            <person name="Fu T."/>
            <person name="Tang G.D."/>
            <person name="Zhang D."/>
            <person name="Sun W.H."/>
            <person name="Liu D.K."/>
            <person name="Li Y."/>
            <person name="Chen G.Z."/>
            <person name="Liu X.D."/>
            <person name="Liao X.Y."/>
            <person name="Jiang Y.T."/>
            <person name="Yu X."/>
            <person name="Hao Y."/>
            <person name="Huang J."/>
            <person name="Zhao X.W."/>
            <person name="Ke S."/>
            <person name="Chen Y.Y."/>
            <person name="Wu W.L."/>
            <person name="Hsu J.L."/>
            <person name="Lin Y.F."/>
            <person name="Huang M.D."/>
            <person name="Li C.Y."/>
            <person name="Huang L."/>
            <person name="Wang Z.W."/>
            <person name="Zhao X."/>
            <person name="Zhong W.Y."/>
            <person name="Peng D.H."/>
            <person name="Ahmad S."/>
            <person name="Lan S."/>
            <person name="Zhang J.S."/>
            <person name="Tsai W.C."/>
            <person name="Van de Peer Y."/>
            <person name="Liu Z.J."/>
        </authorList>
    </citation>
    <scope>NUCLEOTIDE SEQUENCE</scope>
    <source>
        <strain evidence="2">CP</strain>
    </source>
</reference>
<dbReference type="PANTHER" id="PTHR21277">
    <property type="entry name" value="TRANSCRIPTIONAL ADAPTER 1"/>
    <property type="match status" value="1"/>
</dbReference>
<gene>
    <name evidence="2" type="ORF">QJS10_CPB13g00416</name>
</gene>
<organism evidence="2 3">
    <name type="scientific">Acorus calamus</name>
    <name type="common">Sweet flag</name>
    <dbReference type="NCBI Taxonomy" id="4465"/>
    <lineage>
        <taxon>Eukaryota</taxon>
        <taxon>Viridiplantae</taxon>
        <taxon>Streptophyta</taxon>
        <taxon>Embryophyta</taxon>
        <taxon>Tracheophyta</taxon>
        <taxon>Spermatophyta</taxon>
        <taxon>Magnoliopsida</taxon>
        <taxon>Liliopsida</taxon>
        <taxon>Acoraceae</taxon>
        <taxon>Acorus</taxon>
    </lineage>
</organism>
<comment type="caution">
    <text evidence="2">The sequence shown here is derived from an EMBL/GenBank/DDBJ whole genome shotgun (WGS) entry which is preliminary data.</text>
</comment>
<feature type="region of interest" description="Disordered" evidence="1">
    <location>
        <begin position="77"/>
        <end position="130"/>
    </location>
</feature>
<dbReference type="PANTHER" id="PTHR21277:SF44">
    <property type="entry name" value="TRANSCRIPTIONAL REGULATOR OF RNA POLII, SAGA, SUBUNIT"/>
    <property type="match status" value="1"/>
</dbReference>